<evidence type="ECO:0000256" key="2">
    <source>
        <dbReference type="SAM" id="Phobius"/>
    </source>
</evidence>
<feature type="compositionally biased region" description="Low complexity" evidence="1">
    <location>
        <begin position="40"/>
        <end position="76"/>
    </location>
</feature>
<dbReference type="InterPro" id="IPR024422">
    <property type="entry name" value="Protein_unknown_function_OB"/>
</dbReference>
<feature type="transmembrane region" description="Helical" evidence="2">
    <location>
        <begin position="23"/>
        <end position="41"/>
    </location>
</feature>
<evidence type="ECO:0000256" key="1">
    <source>
        <dbReference type="SAM" id="MobiDB-lite"/>
    </source>
</evidence>
<gene>
    <name evidence="3" type="ORF">R82641_BJNNKPBH_00884</name>
</gene>
<proteinExistence type="predicted"/>
<accession>A0ABM9MVT2</accession>
<protein>
    <submittedName>
        <fullName evidence="3">Membrane protein TolA involved in colicin uptake (TolA)</fullName>
    </submittedName>
</protein>
<comment type="caution">
    <text evidence="3">The sequence shown here is derived from an EMBL/GenBank/DDBJ whole genome shotgun (WGS) entry which is preliminary data.</text>
</comment>
<evidence type="ECO:0000313" key="3">
    <source>
        <dbReference type="EMBL" id="CAK1243665.1"/>
    </source>
</evidence>
<keyword evidence="2" id="KW-0812">Transmembrane</keyword>
<name>A0ABM9MVT2_9LACO</name>
<dbReference type="EMBL" id="CAUZLY010000007">
    <property type="protein sequence ID" value="CAK1243665.1"/>
    <property type="molecule type" value="Genomic_DNA"/>
</dbReference>
<dbReference type="Proteomes" id="UP001314200">
    <property type="component" value="Unassembled WGS sequence"/>
</dbReference>
<organism evidence="3 4">
    <name type="scientific">Fructobacillus cardui</name>
    <dbReference type="NCBI Taxonomy" id="2893170"/>
    <lineage>
        <taxon>Bacteria</taxon>
        <taxon>Bacillati</taxon>
        <taxon>Bacillota</taxon>
        <taxon>Bacilli</taxon>
        <taxon>Lactobacillales</taxon>
        <taxon>Lactobacillaceae</taxon>
        <taxon>Fructobacillus</taxon>
    </lineage>
</organism>
<keyword evidence="2" id="KW-1133">Transmembrane helix</keyword>
<dbReference type="Pfam" id="PF12869">
    <property type="entry name" value="tRNA_anti-like"/>
    <property type="match status" value="1"/>
</dbReference>
<sequence>MSKKITDENGNTYVQKKPFYKKAWFWIVVVLVVVIGGAGSGSSSKDSGSSKSTNSIKSSNDSGSNKSTKSSNSTKAEVVKTTPEEIVNNYTTKTSSQADAIYKGKTTQVTGKVSDVKDGVLGGHDVTIDAGTAAGNEFEKQSLTFNFRGSNKDEALSIQAGSTITVQGKFSHATIMGGDNGDSKWVSDVSFTNSSLVK</sequence>
<keyword evidence="4" id="KW-1185">Reference proteome</keyword>
<feature type="region of interest" description="Disordered" evidence="1">
    <location>
        <begin position="40"/>
        <end position="80"/>
    </location>
</feature>
<keyword evidence="2" id="KW-0472">Membrane</keyword>
<dbReference type="RefSeq" id="WP_338346038.1">
    <property type="nucleotide sequence ID" value="NZ_CAUZLJ010000008.1"/>
</dbReference>
<reference evidence="3 4" key="1">
    <citation type="submission" date="2023-10" db="EMBL/GenBank/DDBJ databases">
        <authorList>
            <person name="Botero Cardona J."/>
        </authorList>
    </citation>
    <scope>NUCLEOTIDE SEQUENCE [LARGE SCALE GENOMIC DNA]</scope>
    <source>
        <strain evidence="3 4">R-82641</strain>
    </source>
</reference>
<evidence type="ECO:0000313" key="4">
    <source>
        <dbReference type="Proteomes" id="UP001314200"/>
    </source>
</evidence>